<sequence length="79" mass="8980">MWGEAWVEDGCALRLLGHRGRKWVGSVLEESRRGAEEAGPDNFAPHVHTSNMESTPAGCRFYCYWMFGLISIFQVQFLS</sequence>
<keyword evidence="3" id="KW-1185">Reference proteome</keyword>
<accession>A0A4S8JMN8</accession>
<comment type="caution">
    <text evidence="2">The sequence shown here is derived from an EMBL/GenBank/DDBJ whole genome shotgun (WGS) entry which is preliminary data.</text>
</comment>
<dbReference type="AlphaFoldDB" id="A0A4S8JMN8"/>
<proteinExistence type="predicted"/>
<name>A0A4S8JMN8_MUSBA</name>
<reference evidence="2 3" key="1">
    <citation type="journal article" date="2019" name="Nat. Plants">
        <title>Genome sequencing of Musa balbisiana reveals subgenome evolution and function divergence in polyploid bananas.</title>
        <authorList>
            <person name="Yao X."/>
        </authorList>
    </citation>
    <scope>NUCLEOTIDE SEQUENCE [LARGE SCALE GENOMIC DNA]</scope>
    <source>
        <strain evidence="3">cv. DH-PKW</strain>
        <tissue evidence="2">Leaves</tissue>
    </source>
</reference>
<organism evidence="2 3">
    <name type="scientific">Musa balbisiana</name>
    <name type="common">Banana</name>
    <dbReference type="NCBI Taxonomy" id="52838"/>
    <lineage>
        <taxon>Eukaryota</taxon>
        <taxon>Viridiplantae</taxon>
        <taxon>Streptophyta</taxon>
        <taxon>Embryophyta</taxon>
        <taxon>Tracheophyta</taxon>
        <taxon>Spermatophyta</taxon>
        <taxon>Magnoliopsida</taxon>
        <taxon>Liliopsida</taxon>
        <taxon>Zingiberales</taxon>
        <taxon>Musaceae</taxon>
        <taxon>Musa</taxon>
    </lineage>
</organism>
<keyword evidence="1" id="KW-0812">Transmembrane</keyword>
<protein>
    <submittedName>
        <fullName evidence="2">Uncharacterized protein</fullName>
    </submittedName>
</protein>
<feature type="transmembrane region" description="Helical" evidence="1">
    <location>
        <begin position="61"/>
        <end position="78"/>
    </location>
</feature>
<dbReference type="EMBL" id="PYDT01000004">
    <property type="protein sequence ID" value="THU62979.1"/>
    <property type="molecule type" value="Genomic_DNA"/>
</dbReference>
<evidence type="ECO:0000256" key="1">
    <source>
        <dbReference type="SAM" id="Phobius"/>
    </source>
</evidence>
<dbReference type="Proteomes" id="UP000317650">
    <property type="component" value="Chromosome 1"/>
</dbReference>
<gene>
    <name evidence="2" type="ORF">C4D60_Mb01t10860</name>
</gene>
<keyword evidence="1" id="KW-0472">Membrane</keyword>
<evidence type="ECO:0000313" key="3">
    <source>
        <dbReference type="Proteomes" id="UP000317650"/>
    </source>
</evidence>
<evidence type="ECO:0000313" key="2">
    <source>
        <dbReference type="EMBL" id="THU62979.1"/>
    </source>
</evidence>
<keyword evidence="1" id="KW-1133">Transmembrane helix</keyword>